<dbReference type="PANTHER" id="PTHR38530">
    <property type="entry name" value="OS06G0468300 PROTEIN"/>
    <property type="match status" value="1"/>
</dbReference>
<feature type="region of interest" description="Disordered" evidence="1">
    <location>
        <begin position="1"/>
        <end position="41"/>
    </location>
</feature>
<reference evidence="2" key="1">
    <citation type="submission" date="2017-07" db="EMBL/GenBank/DDBJ databases">
        <title>Taro Niue Genome Assembly and Annotation.</title>
        <authorList>
            <person name="Atibalentja N."/>
            <person name="Keating K."/>
            <person name="Fields C.J."/>
        </authorList>
    </citation>
    <scope>NUCLEOTIDE SEQUENCE</scope>
    <source>
        <strain evidence="2">Niue_2</strain>
        <tissue evidence="2">Leaf</tissue>
    </source>
</reference>
<gene>
    <name evidence="2" type="ORF">Taro_032472</name>
</gene>
<feature type="compositionally biased region" description="Basic and acidic residues" evidence="1">
    <location>
        <begin position="1"/>
        <end position="13"/>
    </location>
</feature>
<feature type="compositionally biased region" description="Acidic residues" evidence="1">
    <location>
        <begin position="14"/>
        <end position="25"/>
    </location>
</feature>
<dbReference type="Proteomes" id="UP000652761">
    <property type="component" value="Unassembled WGS sequence"/>
</dbReference>
<name>A0A843VRG3_COLES</name>
<accession>A0A843VRG3</accession>
<keyword evidence="3" id="KW-1185">Reference proteome</keyword>
<dbReference type="OrthoDB" id="730111at2759"/>
<evidence type="ECO:0000313" key="3">
    <source>
        <dbReference type="Proteomes" id="UP000652761"/>
    </source>
</evidence>
<organism evidence="2 3">
    <name type="scientific">Colocasia esculenta</name>
    <name type="common">Wild taro</name>
    <name type="synonym">Arum esculentum</name>
    <dbReference type="NCBI Taxonomy" id="4460"/>
    <lineage>
        <taxon>Eukaryota</taxon>
        <taxon>Viridiplantae</taxon>
        <taxon>Streptophyta</taxon>
        <taxon>Embryophyta</taxon>
        <taxon>Tracheophyta</taxon>
        <taxon>Spermatophyta</taxon>
        <taxon>Magnoliopsida</taxon>
        <taxon>Liliopsida</taxon>
        <taxon>Araceae</taxon>
        <taxon>Aroideae</taxon>
        <taxon>Colocasieae</taxon>
        <taxon>Colocasia</taxon>
    </lineage>
</organism>
<proteinExistence type="predicted"/>
<dbReference type="AlphaFoldDB" id="A0A843VRG3"/>
<dbReference type="EMBL" id="NMUH01002403">
    <property type="protein sequence ID" value="MQL99751.1"/>
    <property type="molecule type" value="Genomic_DNA"/>
</dbReference>
<protein>
    <submittedName>
        <fullName evidence="2">Uncharacterized protein</fullName>
    </submittedName>
</protein>
<feature type="region of interest" description="Disordered" evidence="1">
    <location>
        <begin position="353"/>
        <end position="378"/>
    </location>
</feature>
<evidence type="ECO:0000256" key="1">
    <source>
        <dbReference type="SAM" id="MobiDB-lite"/>
    </source>
</evidence>
<comment type="caution">
    <text evidence="2">The sequence shown here is derived from an EMBL/GenBank/DDBJ whole genome shotgun (WGS) entry which is preliminary data.</text>
</comment>
<evidence type="ECO:0000313" key="2">
    <source>
        <dbReference type="EMBL" id="MQL99751.1"/>
    </source>
</evidence>
<sequence length="582" mass="64264">MAPQRKEGGRDEAPQAEDDKEDGEEGPCGGGGAHLPTRKRFLLPSRSRAPCGLDSSPEEEKKTRYLPSLRSCHGCGRRFPYKGSRERLHPLDSQWRVVLLCKACHRDVRSAQVCSYCFSGLAGREGNSVGCRRCSCRVHVRCVPEQRGYRVPSDLDPGSFTCVDCCAFPVFGIRKLGRFRESPENGISDLSAGNAVGDAKAAGVENVVTEKIPAPSAAFPDEELALQFHRSTNESQKISRNLCAVHPDQLIDKKKELCDANLLDEEPDSGNFSVCGDLELSAEVPISEAMEIMDAQSLNVIGACEGNFTVNLDRQQEKYQRKQVTLYREGDATVMPASEEALRFDKFLNSTGDKTRSNAVPASCSHPGGPNTTASQQEDENIVPDRFMKKYFDAPHLFLLHNSACSSMYKWVKCDVTNDLKRKQVSTMSGLTENNRCDTNCHPKQDAQLDLSARSFVWTVPSEVGEAFLVDPATSLKQQNPGRIFRLRDFGFQSGGFPQFRRSEKLASTSLDAGISVGVHRWTLTPPRRHAIDANLAFGQNLQKGGFYPLLRASDLCFQADVGVQIQGSWNTNLCKCAWHGT</sequence>